<dbReference type="GO" id="GO:0050832">
    <property type="term" value="P:defense response to fungus"/>
    <property type="evidence" value="ECO:0007669"/>
    <property type="project" value="UniProtKB-KW"/>
</dbReference>
<protein>
    <recommendedName>
        <fullName evidence="7">Defensin-like domain-containing protein</fullName>
    </recommendedName>
</protein>
<sequence>MTAVLEKSILSLLFVLIFICSSVRSDVEMNVVRVNSGPSCFKMCSASYGDYECNVDCIDKKFSGGRCVPSGAQRRCCCPA</sequence>
<name>A0A9W7LJS7_HIBTR</name>
<evidence type="ECO:0000256" key="1">
    <source>
        <dbReference type="ARBA" id="ARBA00006722"/>
    </source>
</evidence>
<evidence type="ECO:0000313" key="9">
    <source>
        <dbReference type="Proteomes" id="UP001165190"/>
    </source>
</evidence>
<comment type="caution">
    <text evidence="8">The sequence shown here is derived from an EMBL/GenBank/DDBJ whole genome shotgun (WGS) entry which is preliminary data.</text>
</comment>
<accession>A0A9W7LJS7</accession>
<evidence type="ECO:0000313" key="8">
    <source>
        <dbReference type="EMBL" id="GMI65930.1"/>
    </source>
</evidence>
<evidence type="ECO:0000256" key="4">
    <source>
        <dbReference type="ARBA" id="ARBA00022821"/>
    </source>
</evidence>
<keyword evidence="3" id="KW-0295">Fungicide</keyword>
<dbReference type="Proteomes" id="UP001165190">
    <property type="component" value="Unassembled WGS sequence"/>
</dbReference>
<feature type="domain" description="Defensin-like" evidence="7">
    <location>
        <begin position="38"/>
        <end position="78"/>
    </location>
</feature>
<evidence type="ECO:0000256" key="5">
    <source>
        <dbReference type="ARBA" id="ARBA00023157"/>
    </source>
</evidence>
<proteinExistence type="inferred from homology"/>
<dbReference type="Pfam" id="PF24552">
    <property type="entry name" value="Defensin"/>
    <property type="match status" value="1"/>
</dbReference>
<evidence type="ECO:0000256" key="3">
    <source>
        <dbReference type="ARBA" id="ARBA00022577"/>
    </source>
</evidence>
<reference evidence="8" key="1">
    <citation type="submission" date="2023-05" db="EMBL/GenBank/DDBJ databases">
        <title>Genome and transcriptome analyses reveal genes involved in the formation of fine ridges on petal epidermal cells in Hibiscus trionum.</title>
        <authorList>
            <person name="Koshimizu S."/>
            <person name="Masuda S."/>
            <person name="Ishii T."/>
            <person name="Shirasu K."/>
            <person name="Hoshino A."/>
            <person name="Arita M."/>
        </authorList>
    </citation>
    <scope>NUCLEOTIDE SEQUENCE</scope>
    <source>
        <strain evidence="8">Hamamatsu line</strain>
    </source>
</reference>
<dbReference type="OrthoDB" id="10513297at2759"/>
<keyword evidence="2" id="KW-0929">Antimicrobial</keyword>
<evidence type="ECO:0000259" key="7">
    <source>
        <dbReference type="Pfam" id="PF24552"/>
    </source>
</evidence>
<evidence type="ECO:0000256" key="6">
    <source>
        <dbReference type="SAM" id="SignalP"/>
    </source>
</evidence>
<feature type="signal peptide" evidence="6">
    <location>
        <begin position="1"/>
        <end position="25"/>
    </location>
</feature>
<gene>
    <name evidence="8" type="ORF">HRI_000262300</name>
</gene>
<comment type="similarity">
    <text evidence="1">Belongs to the DEFL family.</text>
</comment>
<dbReference type="GO" id="GO:0031640">
    <property type="term" value="P:killing of cells of another organism"/>
    <property type="evidence" value="ECO:0007669"/>
    <property type="project" value="UniProtKB-KW"/>
</dbReference>
<dbReference type="InterPro" id="IPR056373">
    <property type="entry name" value="Defensin-like_dom"/>
</dbReference>
<dbReference type="EMBL" id="BSYR01000003">
    <property type="protein sequence ID" value="GMI65930.1"/>
    <property type="molecule type" value="Genomic_DNA"/>
</dbReference>
<organism evidence="8 9">
    <name type="scientific">Hibiscus trionum</name>
    <name type="common">Flower of an hour</name>
    <dbReference type="NCBI Taxonomy" id="183268"/>
    <lineage>
        <taxon>Eukaryota</taxon>
        <taxon>Viridiplantae</taxon>
        <taxon>Streptophyta</taxon>
        <taxon>Embryophyta</taxon>
        <taxon>Tracheophyta</taxon>
        <taxon>Spermatophyta</taxon>
        <taxon>Magnoliopsida</taxon>
        <taxon>eudicotyledons</taxon>
        <taxon>Gunneridae</taxon>
        <taxon>Pentapetalae</taxon>
        <taxon>rosids</taxon>
        <taxon>malvids</taxon>
        <taxon>Malvales</taxon>
        <taxon>Malvaceae</taxon>
        <taxon>Malvoideae</taxon>
        <taxon>Hibiscus</taxon>
    </lineage>
</organism>
<feature type="chain" id="PRO_5040799771" description="Defensin-like domain-containing protein" evidence="6">
    <location>
        <begin position="26"/>
        <end position="80"/>
    </location>
</feature>
<keyword evidence="9" id="KW-1185">Reference proteome</keyword>
<keyword evidence="6" id="KW-0732">Signal</keyword>
<keyword evidence="4" id="KW-0611">Plant defense</keyword>
<keyword evidence="5" id="KW-1015">Disulfide bond</keyword>
<evidence type="ECO:0000256" key="2">
    <source>
        <dbReference type="ARBA" id="ARBA00022529"/>
    </source>
</evidence>
<dbReference type="AlphaFoldDB" id="A0A9W7LJS7"/>